<evidence type="ECO:0000256" key="1">
    <source>
        <dbReference type="ARBA" id="ARBA00010552"/>
    </source>
</evidence>
<accession>A0A9D0Z3V3</accession>
<dbReference type="InterPro" id="IPR035959">
    <property type="entry name" value="RutC-like_sf"/>
</dbReference>
<dbReference type="InterPro" id="IPR006175">
    <property type="entry name" value="YjgF/YER057c/UK114"/>
</dbReference>
<dbReference type="AlphaFoldDB" id="A0A9D0Z3V3"/>
<protein>
    <submittedName>
        <fullName evidence="2">RidA family protein</fullName>
    </submittedName>
</protein>
<dbReference type="GO" id="GO:0019239">
    <property type="term" value="F:deaminase activity"/>
    <property type="evidence" value="ECO:0007669"/>
    <property type="project" value="TreeGrafter"/>
</dbReference>
<dbReference type="SUPFAM" id="SSF55298">
    <property type="entry name" value="YjgF-like"/>
    <property type="match status" value="1"/>
</dbReference>
<organism evidence="2 3">
    <name type="scientific">Candidatus Faecousia excrementigallinarum</name>
    <dbReference type="NCBI Taxonomy" id="2840806"/>
    <lineage>
        <taxon>Bacteria</taxon>
        <taxon>Bacillati</taxon>
        <taxon>Bacillota</taxon>
        <taxon>Clostridia</taxon>
        <taxon>Eubacteriales</taxon>
        <taxon>Oscillospiraceae</taxon>
        <taxon>Faecousia</taxon>
    </lineage>
</organism>
<dbReference type="CDD" id="cd00448">
    <property type="entry name" value="YjgF_YER057c_UK114_family"/>
    <property type="match status" value="1"/>
</dbReference>
<name>A0A9D0Z3V3_9FIRM</name>
<dbReference type="PANTHER" id="PTHR11803">
    <property type="entry name" value="2-IMINOBUTANOATE/2-IMINOPROPANOATE DEAMINASE RIDA"/>
    <property type="match status" value="1"/>
</dbReference>
<dbReference type="NCBIfam" id="TIGR00004">
    <property type="entry name" value="Rid family detoxifying hydrolase"/>
    <property type="match status" value="1"/>
</dbReference>
<reference evidence="2" key="1">
    <citation type="submission" date="2020-10" db="EMBL/GenBank/DDBJ databases">
        <authorList>
            <person name="Gilroy R."/>
        </authorList>
    </citation>
    <scope>NUCLEOTIDE SEQUENCE</scope>
    <source>
        <strain evidence="2">13361</strain>
    </source>
</reference>
<proteinExistence type="inferred from homology"/>
<evidence type="ECO:0000313" key="2">
    <source>
        <dbReference type="EMBL" id="HIQ68086.1"/>
    </source>
</evidence>
<dbReference type="Proteomes" id="UP000886796">
    <property type="component" value="Unassembled WGS sequence"/>
</dbReference>
<comment type="caution">
    <text evidence="2">The sequence shown here is derived from an EMBL/GenBank/DDBJ whole genome shotgun (WGS) entry which is preliminary data.</text>
</comment>
<dbReference type="FunFam" id="3.30.1330.40:FF:000001">
    <property type="entry name" value="L-PSP family endoribonuclease"/>
    <property type="match status" value="1"/>
</dbReference>
<dbReference type="InterPro" id="IPR006056">
    <property type="entry name" value="RidA"/>
</dbReference>
<dbReference type="GO" id="GO:0005829">
    <property type="term" value="C:cytosol"/>
    <property type="evidence" value="ECO:0007669"/>
    <property type="project" value="TreeGrafter"/>
</dbReference>
<dbReference type="PANTHER" id="PTHR11803:SF59">
    <property type="entry name" value="ENDORIBONUCLEASE"/>
    <property type="match status" value="1"/>
</dbReference>
<gene>
    <name evidence="2" type="ORF">IAB74_06230</name>
</gene>
<comment type="similarity">
    <text evidence="1">Belongs to the RutC family.</text>
</comment>
<dbReference type="Gene3D" id="3.30.1330.40">
    <property type="entry name" value="RutC-like"/>
    <property type="match status" value="1"/>
</dbReference>
<reference evidence="2" key="2">
    <citation type="journal article" date="2021" name="PeerJ">
        <title>Extensive microbial diversity within the chicken gut microbiome revealed by metagenomics and culture.</title>
        <authorList>
            <person name="Gilroy R."/>
            <person name="Ravi A."/>
            <person name="Getino M."/>
            <person name="Pursley I."/>
            <person name="Horton D.L."/>
            <person name="Alikhan N.F."/>
            <person name="Baker D."/>
            <person name="Gharbi K."/>
            <person name="Hall N."/>
            <person name="Watson M."/>
            <person name="Adriaenssens E.M."/>
            <person name="Foster-Nyarko E."/>
            <person name="Jarju S."/>
            <person name="Secka A."/>
            <person name="Antonio M."/>
            <person name="Oren A."/>
            <person name="Chaudhuri R.R."/>
            <person name="La Ragione R."/>
            <person name="Hildebrand F."/>
            <person name="Pallen M.J."/>
        </authorList>
    </citation>
    <scope>NUCLEOTIDE SEQUENCE</scope>
    <source>
        <strain evidence="2">13361</strain>
    </source>
</reference>
<dbReference type="EMBL" id="DVFK01000085">
    <property type="protein sequence ID" value="HIQ68086.1"/>
    <property type="molecule type" value="Genomic_DNA"/>
</dbReference>
<dbReference type="Pfam" id="PF01042">
    <property type="entry name" value="Ribonuc_L-PSP"/>
    <property type="match status" value="1"/>
</dbReference>
<sequence length="124" mass="13220">MKEKIETQKAPAAIGPYAQGVMVEGFLFASGQLPVNPDTGLLAGATIEEQAEQSMKNVGAVLEAAGMTYENVVKTTCFLSDMGNFAAFNEVYGRYFTGKPARSCVAVREIPKGALCEVEVIAHK</sequence>
<evidence type="ECO:0000313" key="3">
    <source>
        <dbReference type="Proteomes" id="UP000886796"/>
    </source>
</evidence>